<dbReference type="STRING" id="200324.A0A2N5VA28"/>
<proteinExistence type="predicted"/>
<protein>
    <submittedName>
        <fullName evidence="1">Uncharacterized protein</fullName>
    </submittedName>
</protein>
<evidence type="ECO:0000313" key="1">
    <source>
        <dbReference type="EMBL" id="PLW46843.1"/>
    </source>
</evidence>
<evidence type="ECO:0000313" key="2">
    <source>
        <dbReference type="Proteomes" id="UP000235388"/>
    </source>
</evidence>
<reference evidence="1 2" key="1">
    <citation type="submission" date="2017-11" db="EMBL/GenBank/DDBJ databases">
        <title>De novo assembly and phasing of dikaryotic genomes from two isolates of Puccinia coronata f. sp. avenae, the causal agent of oat crown rust.</title>
        <authorList>
            <person name="Miller M.E."/>
            <person name="Zhang Y."/>
            <person name="Omidvar V."/>
            <person name="Sperschneider J."/>
            <person name="Schwessinger B."/>
            <person name="Raley C."/>
            <person name="Palmer J.M."/>
            <person name="Garnica D."/>
            <person name="Upadhyaya N."/>
            <person name="Rathjen J."/>
            <person name="Taylor J.M."/>
            <person name="Park R.F."/>
            <person name="Dodds P.N."/>
            <person name="Hirsch C.D."/>
            <person name="Kianian S.F."/>
            <person name="Figueroa M."/>
        </authorList>
    </citation>
    <scope>NUCLEOTIDE SEQUENCE [LARGE SCALE GENOMIC DNA]</scope>
    <source>
        <strain evidence="1">12NC29</strain>
    </source>
</reference>
<accession>A0A2N5VA28</accession>
<comment type="caution">
    <text evidence="1">The sequence shown here is derived from an EMBL/GenBank/DDBJ whole genome shotgun (WGS) entry which is preliminary data.</text>
</comment>
<gene>
    <name evidence="1" type="ORF">PCANC_06583</name>
</gene>
<sequence>MQTATVGLGGHPSLLRGAGQLIEHILGGVVIDTQRGVVMPVVPQGLHSPTNQSWHLADLVSGQSLMPLATHPRWSQEARVFQQILTSSKNPAKIQQAIFNLLSPHAKQAAKEHLGKRENLTSLPVKPAVCGTKLGPVTPSLHLRLQPMQPHRRPTMTGFCRSLNQKNYEEQSTSQSIPAALPEDTAMQDVLERLDLNADPLLYLALNMLT</sequence>
<dbReference type="AlphaFoldDB" id="A0A2N5VA28"/>
<name>A0A2N5VA28_9BASI</name>
<dbReference type="EMBL" id="PGCJ01000115">
    <property type="protein sequence ID" value="PLW46843.1"/>
    <property type="molecule type" value="Genomic_DNA"/>
</dbReference>
<dbReference type="OrthoDB" id="10581977at2759"/>
<keyword evidence="2" id="KW-1185">Reference proteome</keyword>
<organism evidence="1 2">
    <name type="scientific">Puccinia coronata f. sp. avenae</name>
    <dbReference type="NCBI Taxonomy" id="200324"/>
    <lineage>
        <taxon>Eukaryota</taxon>
        <taxon>Fungi</taxon>
        <taxon>Dikarya</taxon>
        <taxon>Basidiomycota</taxon>
        <taxon>Pucciniomycotina</taxon>
        <taxon>Pucciniomycetes</taxon>
        <taxon>Pucciniales</taxon>
        <taxon>Pucciniaceae</taxon>
        <taxon>Puccinia</taxon>
    </lineage>
</organism>
<dbReference type="Proteomes" id="UP000235388">
    <property type="component" value="Unassembled WGS sequence"/>
</dbReference>